<proteinExistence type="predicted"/>
<evidence type="ECO:0000313" key="3">
    <source>
        <dbReference type="Proteomes" id="UP000735302"/>
    </source>
</evidence>
<reference evidence="2 3" key="1">
    <citation type="journal article" date="2021" name="Elife">
        <title>Chloroplast acquisition without the gene transfer in kleptoplastic sea slugs, Plakobranchus ocellatus.</title>
        <authorList>
            <person name="Maeda T."/>
            <person name="Takahashi S."/>
            <person name="Yoshida T."/>
            <person name="Shimamura S."/>
            <person name="Takaki Y."/>
            <person name="Nagai Y."/>
            <person name="Toyoda A."/>
            <person name="Suzuki Y."/>
            <person name="Arimoto A."/>
            <person name="Ishii H."/>
            <person name="Satoh N."/>
            <person name="Nishiyama T."/>
            <person name="Hasebe M."/>
            <person name="Maruyama T."/>
            <person name="Minagawa J."/>
            <person name="Obokata J."/>
            <person name="Shigenobu S."/>
        </authorList>
    </citation>
    <scope>NUCLEOTIDE SEQUENCE [LARGE SCALE GENOMIC DNA]</scope>
</reference>
<dbReference type="AlphaFoldDB" id="A0AAV4DMC9"/>
<gene>
    <name evidence="2" type="ORF">PoB_007196800</name>
</gene>
<dbReference type="EMBL" id="BLXT01008059">
    <property type="protein sequence ID" value="GFO45463.1"/>
    <property type="molecule type" value="Genomic_DNA"/>
</dbReference>
<evidence type="ECO:0000313" key="2">
    <source>
        <dbReference type="EMBL" id="GFO45463.1"/>
    </source>
</evidence>
<evidence type="ECO:0000256" key="1">
    <source>
        <dbReference type="SAM" id="MobiDB-lite"/>
    </source>
</evidence>
<name>A0AAV4DMC9_9GAST</name>
<comment type="caution">
    <text evidence="2">The sequence shown here is derived from an EMBL/GenBank/DDBJ whole genome shotgun (WGS) entry which is preliminary data.</text>
</comment>
<accession>A0AAV4DMC9</accession>
<organism evidence="2 3">
    <name type="scientific">Plakobranchus ocellatus</name>
    <dbReference type="NCBI Taxonomy" id="259542"/>
    <lineage>
        <taxon>Eukaryota</taxon>
        <taxon>Metazoa</taxon>
        <taxon>Spiralia</taxon>
        <taxon>Lophotrochozoa</taxon>
        <taxon>Mollusca</taxon>
        <taxon>Gastropoda</taxon>
        <taxon>Heterobranchia</taxon>
        <taxon>Euthyneura</taxon>
        <taxon>Panpulmonata</taxon>
        <taxon>Sacoglossa</taxon>
        <taxon>Placobranchoidea</taxon>
        <taxon>Plakobranchidae</taxon>
        <taxon>Plakobranchus</taxon>
    </lineage>
</organism>
<feature type="compositionally biased region" description="Basic and acidic residues" evidence="1">
    <location>
        <begin position="180"/>
        <end position="192"/>
    </location>
</feature>
<sequence>MPIGDENEEYRKTGCCWCLCCKTETSNPDFQIHKVHGNNYIKKPYIETGFLVPASKKPRPLKRLEELRRECAATSNMPSPKDFILRTNKKKCNTDFTKSALDMSVADVNSLLRRRLSLRVPVSEEDTGGEVREAILPQMNTFAEATPILLTHLVKTSSGAGMIRKSASGVDTRRSVSVGDTRKSSFRSDPDFRGTSSKVSFFSSKSAEDLSQHADNSVDFEQQTDNEFIDYLMTTSQFMKEALQKNWNKTKSYVRWVEHHVKTAKYEEQVRERTGEKKHK</sequence>
<protein>
    <submittedName>
        <fullName evidence="2">Uncharacterized protein</fullName>
    </submittedName>
</protein>
<dbReference type="Proteomes" id="UP000735302">
    <property type="component" value="Unassembled WGS sequence"/>
</dbReference>
<keyword evidence="3" id="KW-1185">Reference proteome</keyword>
<feature type="region of interest" description="Disordered" evidence="1">
    <location>
        <begin position="165"/>
        <end position="192"/>
    </location>
</feature>